<dbReference type="PANTHER" id="PTHR24321">
    <property type="entry name" value="DEHYDROGENASES, SHORT CHAIN"/>
    <property type="match status" value="1"/>
</dbReference>
<sequence length="284" mass="30140">MIMGARLEGKVAFISGGARGQGRSHAVRLAEEGADIITFDICQDVEHVPYAGPTAEDLAETVRQVEALDRRIIARQADVRDFDAIKAVADEGFAEFGRIDIVSANAGISGEMAEADVMSEGGWQTMIDINLTGVWHTAKAAIPHIKAGGNGGSIVLTSSLAGLKGMGNIAHYVSAKHGVVGLMRTLALELAPHSIRVNSIHPTQVDTPMIMNEATKKLFRPDLENPTDEDFAATSQSMNSLPIPWVEPVDISNAVLFLSSDEGRYITGVPLPVDAGAGLKSVVF</sequence>
<evidence type="ECO:0000313" key="4">
    <source>
        <dbReference type="EMBL" id="GGO48434.1"/>
    </source>
</evidence>
<dbReference type="PANTHER" id="PTHR24321:SF8">
    <property type="entry name" value="ESTRADIOL 17-BETA-DEHYDROGENASE 8-RELATED"/>
    <property type="match status" value="1"/>
</dbReference>
<dbReference type="PRINTS" id="PR00081">
    <property type="entry name" value="GDHRDH"/>
</dbReference>
<dbReference type="NCBIfam" id="TIGR03971">
    <property type="entry name" value="SDR_subfam_1"/>
    <property type="match status" value="1"/>
</dbReference>
<protein>
    <submittedName>
        <fullName evidence="4">Short-chain type dehydrogenase/reductase</fullName>
    </submittedName>
</protein>
<evidence type="ECO:0000256" key="1">
    <source>
        <dbReference type="ARBA" id="ARBA00006484"/>
    </source>
</evidence>
<comment type="caution">
    <text evidence="4">The sequence shown here is derived from an EMBL/GenBank/DDBJ whole genome shotgun (WGS) entry which is preliminary data.</text>
</comment>
<keyword evidence="3" id="KW-0520">NAD</keyword>
<name>A0ABQ2M885_9MICC</name>
<keyword evidence="5" id="KW-1185">Reference proteome</keyword>
<dbReference type="EMBL" id="BMLQ01000009">
    <property type="protein sequence ID" value="GGO48434.1"/>
    <property type="molecule type" value="Genomic_DNA"/>
</dbReference>
<dbReference type="Gene3D" id="3.40.50.720">
    <property type="entry name" value="NAD(P)-binding Rossmann-like Domain"/>
    <property type="match status" value="1"/>
</dbReference>
<dbReference type="NCBIfam" id="NF009467">
    <property type="entry name" value="PRK12826.1-3"/>
    <property type="match status" value="1"/>
</dbReference>
<accession>A0ABQ2M885</accession>
<dbReference type="InterPro" id="IPR036291">
    <property type="entry name" value="NAD(P)-bd_dom_sf"/>
</dbReference>
<proteinExistence type="inferred from homology"/>
<evidence type="ECO:0000313" key="5">
    <source>
        <dbReference type="Proteomes" id="UP000642509"/>
    </source>
</evidence>
<dbReference type="PRINTS" id="PR00080">
    <property type="entry name" value="SDRFAMILY"/>
</dbReference>
<dbReference type="PROSITE" id="PS00061">
    <property type="entry name" value="ADH_SHORT"/>
    <property type="match status" value="1"/>
</dbReference>
<reference evidence="5" key="1">
    <citation type="journal article" date="2019" name="Int. J. Syst. Evol. Microbiol.">
        <title>The Global Catalogue of Microorganisms (GCM) 10K type strain sequencing project: providing services to taxonomists for standard genome sequencing and annotation.</title>
        <authorList>
            <consortium name="The Broad Institute Genomics Platform"/>
            <consortium name="The Broad Institute Genome Sequencing Center for Infectious Disease"/>
            <person name="Wu L."/>
            <person name="Ma J."/>
        </authorList>
    </citation>
    <scope>NUCLEOTIDE SEQUENCE [LARGE SCALE GENOMIC DNA]</scope>
    <source>
        <strain evidence="5">CGMCC 1.7064</strain>
    </source>
</reference>
<dbReference type="Pfam" id="PF13561">
    <property type="entry name" value="adh_short_C2"/>
    <property type="match status" value="1"/>
</dbReference>
<dbReference type="InterPro" id="IPR020904">
    <property type="entry name" value="Sc_DH/Rdtase_CS"/>
</dbReference>
<dbReference type="InterPro" id="IPR023985">
    <property type="entry name" value="SDR_subfam_1"/>
</dbReference>
<evidence type="ECO:0000256" key="3">
    <source>
        <dbReference type="ARBA" id="ARBA00023027"/>
    </source>
</evidence>
<organism evidence="4 5">
    <name type="scientific">Citricoccus zhacaiensis</name>
    <dbReference type="NCBI Taxonomy" id="489142"/>
    <lineage>
        <taxon>Bacteria</taxon>
        <taxon>Bacillati</taxon>
        <taxon>Actinomycetota</taxon>
        <taxon>Actinomycetes</taxon>
        <taxon>Micrococcales</taxon>
        <taxon>Micrococcaceae</taxon>
        <taxon>Citricoccus</taxon>
    </lineage>
</organism>
<gene>
    <name evidence="4" type="ORF">GCM10010977_27990</name>
</gene>
<evidence type="ECO:0000256" key="2">
    <source>
        <dbReference type="ARBA" id="ARBA00023002"/>
    </source>
</evidence>
<dbReference type="CDD" id="cd05233">
    <property type="entry name" value="SDR_c"/>
    <property type="match status" value="1"/>
</dbReference>
<comment type="similarity">
    <text evidence="1">Belongs to the short-chain dehydrogenases/reductases (SDR) family.</text>
</comment>
<keyword evidence="2" id="KW-0560">Oxidoreductase</keyword>
<dbReference type="Proteomes" id="UP000642509">
    <property type="component" value="Unassembled WGS sequence"/>
</dbReference>
<dbReference type="SUPFAM" id="SSF51735">
    <property type="entry name" value="NAD(P)-binding Rossmann-fold domains"/>
    <property type="match status" value="1"/>
</dbReference>
<dbReference type="InterPro" id="IPR002347">
    <property type="entry name" value="SDR_fam"/>
</dbReference>